<organism evidence="1">
    <name type="scientific">hydrocarbon metagenome</name>
    <dbReference type="NCBI Taxonomy" id="938273"/>
    <lineage>
        <taxon>unclassified sequences</taxon>
        <taxon>metagenomes</taxon>
        <taxon>ecological metagenomes</taxon>
    </lineage>
</organism>
<evidence type="ECO:0008006" key="2">
    <source>
        <dbReference type="Google" id="ProtNLM"/>
    </source>
</evidence>
<reference evidence="1" key="1">
    <citation type="journal article" date="2015" name="Proc. Natl. Acad. Sci. U.S.A.">
        <title>Networks of energetic and metabolic interactions define dynamics in microbial communities.</title>
        <authorList>
            <person name="Embree M."/>
            <person name="Liu J.K."/>
            <person name="Al-Bassam M.M."/>
            <person name="Zengler K."/>
        </authorList>
    </citation>
    <scope>NUCLEOTIDE SEQUENCE</scope>
</reference>
<dbReference type="Pfam" id="PF09999">
    <property type="entry name" value="DUF2240"/>
    <property type="match status" value="1"/>
</dbReference>
<accession>A0A0W8F2B8</accession>
<name>A0A0W8F2B8_9ZZZZ</name>
<proteinExistence type="predicted"/>
<evidence type="ECO:0000313" key="1">
    <source>
        <dbReference type="EMBL" id="KUG15040.1"/>
    </source>
</evidence>
<dbReference type="InterPro" id="IPR018716">
    <property type="entry name" value="DUF2240"/>
</dbReference>
<gene>
    <name evidence="1" type="ORF">ASZ90_015307</name>
</gene>
<protein>
    <recommendedName>
        <fullName evidence="2">DUF2240 family protein</fullName>
    </recommendedName>
</protein>
<dbReference type="AlphaFoldDB" id="A0A0W8F2B8"/>
<sequence>MSLAITIAAPFRHARKDRLKKNEMVYFLAFERGWMNIEQAHLLLSRAQEEGLIAYDGDMIRPLFDLGTIEIPLGFKPSASVFRSSDPQEELMQRIAGEKEMPLTMVTAAMNAIISQEFDGFIRPEGAVVILAKRLGVNYEDVLPALRENVLKK</sequence>
<dbReference type="EMBL" id="LNQE01001594">
    <property type="protein sequence ID" value="KUG15040.1"/>
    <property type="molecule type" value="Genomic_DNA"/>
</dbReference>
<comment type="caution">
    <text evidence="1">The sequence shown here is derived from an EMBL/GenBank/DDBJ whole genome shotgun (WGS) entry which is preliminary data.</text>
</comment>